<keyword evidence="2" id="KW-1133">Transmembrane helix</keyword>
<evidence type="ECO:0000256" key="1">
    <source>
        <dbReference type="SAM" id="MobiDB-lite"/>
    </source>
</evidence>
<keyword evidence="2" id="KW-0472">Membrane</keyword>
<name>A0A1C3ECT8_9PLAN</name>
<protein>
    <submittedName>
        <fullName evidence="3">Uncharacterized protein</fullName>
    </submittedName>
</protein>
<keyword evidence="2" id="KW-0812">Transmembrane</keyword>
<dbReference type="Proteomes" id="UP000094828">
    <property type="component" value="Unassembled WGS sequence"/>
</dbReference>
<dbReference type="RefSeq" id="WP_068848024.1">
    <property type="nucleotide sequence ID" value="NZ_LYDR01000093.1"/>
</dbReference>
<comment type="caution">
    <text evidence="3">The sequence shown here is derived from an EMBL/GenBank/DDBJ whole genome shotgun (WGS) entry which is preliminary data.</text>
</comment>
<feature type="transmembrane region" description="Helical" evidence="2">
    <location>
        <begin position="22"/>
        <end position="42"/>
    </location>
</feature>
<evidence type="ECO:0000313" key="3">
    <source>
        <dbReference type="EMBL" id="ODA31066.1"/>
    </source>
</evidence>
<dbReference type="AlphaFoldDB" id="A0A1C3ECT8"/>
<keyword evidence="4" id="KW-1185">Reference proteome</keyword>
<dbReference type="OrthoDB" id="215073at2"/>
<accession>A0A1C3ECT8</accession>
<feature type="region of interest" description="Disordered" evidence="1">
    <location>
        <begin position="45"/>
        <end position="81"/>
    </location>
</feature>
<gene>
    <name evidence="3" type="ORF">A6X21_23030</name>
</gene>
<dbReference type="EMBL" id="LYDR01000093">
    <property type="protein sequence ID" value="ODA31066.1"/>
    <property type="molecule type" value="Genomic_DNA"/>
</dbReference>
<organism evidence="3 4">
    <name type="scientific">Planctopirus hydrillae</name>
    <dbReference type="NCBI Taxonomy" id="1841610"/>
    <lineage>
        <taxon>Bacteria</taxon>
        <taxon>Pseudomonadati</taxon>
        <taxon>Planctomycetota</taxon>
        <taxon>Planctomycetia</taxon>
        <taxon>Planctomycetales</taxon>
        <taxon>Planctomycetaceae</taxon>
        <taxon>Planctopirus</taxon>
    </lineage>
</organism>
<proteinExistence type="predicted"/>
<reference evidence="3 4" key="1">
    <citation type="submission" date="2016-05" db="EMBL/GenBank/DDBJ databases">
        <title>Genomic and physiological characterization of Planctopirus sp. isolated from fresh water lake.</title>
        <authorList>
            <person name="Subhash Y."/>
            <person name="Ramana C."/>
        </authorList>
    </citation>
    <scope>NUCLEOTIDE SEQUENCE [LARGE SCALE GENOMIC DNA]</scope>
    <source>
        <strain evidence="3 4">JC280</strain>
    </source>
</reference>
<evidence type="ECO:0000313" key="4">
    <source>
        <dbReference type="Proteomes" id="UP000094828"/>
    </source>
</evidence>
<sequence length="81" mass="8613">MEPMANRNDGNLYASNTIEPSLVYLLVGMGVMFFLVLTLIGVNSRGESTGDKVFSKTKPAAQVEEAPSEPSPEIGGLLPTN</sequence>
<evidence type="ECO:0000256" key="2">
    <source>
        <dbReference type="SAM" id="Phobius"/>
    </source>
</evidence>